<keyword evidence="5" id="KW-0133">Cell shape</keyword>
<keyword evidence="7 16" id="KW-1133">Transmembrane helix</keyword>
<comment type="catalytic activity">
    <reaction evidence="15">
        <text>[GlcNAc-(1-&gt;4)-Mur2Ac(oyl-L-Ala-gamma-D-Glu-L-Lys-D-Ala-D-Ala)](n)-di-trans,octa-cis-undecaprenyl diphosphate + beta-D-GlcNAc-(1-&gt;4)-Mur2Ac(oyl-L-Ala-gamma-D-Glu-L-Lys-D-Ala-D-Ala)-di-trans,octa-cis-undecaprenyl diphosphate = [GlcNAc-(1-&gt;4)-Mur2Ac(oyl-L-Ala-gamma-D-Glu-L-Lys-D-Ala-D-Ala)](n+1)-di-trans,octa-cis-undecaprenyl diphosphate + di-trans,octa-cis-undecaprenyl diphosphate + H(+)</text>
        <dbReference type="Rhea" id="RHEA:23708"/>
        <dbReference type="Rhea" id="RHEA-COMP:9602"/>
        <dbReference type="Rhea" id="RHEA-COMP:9603"/>
        <dbReference type="ChEBI" id="CHEBI:15378"/>
        <dbReference type="ChEBI" id="CHEBI:58405"/>
        <dbReference type="ChEBI" id="CHEBI:60033"/>
        <dbReference type="ChEBI" id="CHEBI:78435"/>
        <dbReference type="EC" id="2.4.99.28"/>
    </reaction>
</comment>
<comment type="subcellular location">
    <subcellularLocation>
        <location evidence="1">Membrane</location>
        <topology evidence="1">Multi-pass membrane protein</topology>
    </subcellularLocation>
</comment>
<evidence type="ECO:0000256" key="9">
    <source>
        <dbReference type="ARBA" id="ARBA00032370"/>
    </source>
</evidence>
<dbReference type="EMBL" id="BAAADD010000003">
    <property type="protein sequence ID" value="GAA0566195.1"/>
    <property type="molecule type" value="Genomic_DNA"/>
</dbReference>
<feature type="transmembrane region" description="Helical" evidence="16">
    <location>
        <begin position="194"/>
        <end position="211"/>
    </location>
</feature>
<evidence type="ECO:0000256" key="4">
    <source>
        <dbReference type="ARBA" id="ARBA00022692"/>
    </source>
</evidence>
<feature type="transmembrane region" description="Helical" evidence="16">
    <location>
        <begin position="272"/>
        <end position="293"/>
    </location>
</feature>
<evidence type="ECO:0000256" key="13">
    <source>
        <dbReference type="ARBA" id="ARBA00041418"/>
    </source>
</evidence>
<protein>
    <recommendedName>
        <fullName evidence="12">Probable peptidoglycan glycosyltransferase FtsW</fullName>
        <ecNumber evidence="14">2.4.99.28</ecNumber>
    </recommendedName>
    <alternativeName>
        <fullName evidence="13">Cell division protein FtsW</fullName>
    </alternativeName>
    <alternativeName>
        <fullName evidence="10">Cell wall polymerase</fullName>
    </alternativeName>
    <alternativeName>
        <fullName evidence="9">Peptidoglycan polymerase</fullName>
    </alternativeName>
</protein>
<evidence type="ECO:0000256" key="6">
    <source>
        <dbReference type="ARBA" id="ARBA00022984"/>
    </source>
</evidence>
<keyword evidence="8 16" id="KW-0472">Membrane</keyword>
<reference evidence="17 18" key="1">
    <citation type="journal article" date="2019" name="Int. J. Syst. Evol. Microbiol.">
        <title>The Global Catalogue of Microorganisms (GCM) 10K type strain sequencing project: providing services to taxonomists for standard genome sequencing and annotation.</title>
        <authorList>
            <consortium name="The Broad Institute Genomics Platform"/>
            <consortium name="The Broad Institute Genome Sequencing Center for Infectious Disease"/>
            <person name="Wu L."/>
            <person name="Ma J."/>
        </authorList>
    </citation>
    <scope>NUCLEOTIDE SEQUENCE [LARGE SCALE GENOMIC DNA]</scope>
    <source>
        <strain evidence="17 18">JCM 15089</strain>
    </source>
</reference>
<gene>
    <name evidence="17" type="primary">ftsW</name>
    <name evidence="17" type="ORF">GCM10008942_13280</name>
</gene>
<keyword evidence="18" id="KW-1185">Reference proteome</keyword>
<evidence type="ECO:0000256" key="2">
    <source>
        <dbReference type="ARBA" id="ARBA00022676"/>
    </source>
</evidence>
<keyword evidence="2" id="KW-0328">Glycosyltransferase</keyword>
<proteinExistence type="inferred from homology"/>
<evidence type="ECO:0000256" key="5">
    <source>
        <dbReference type="ARBA" id="ARBA00022960"/>
    </source>
</evidence>
<dbReference type="RefSeq" id="WP_166933291.1">
    <property type="nucleotide sequence ID" value="NZ_BAAADD010000003.1"/>
</dbReference>
<keyword evidence="4 16" id="KW-0812">Transmembrane</keyword>
<feature type="transmembrane region" description="Helical" evidence="16">
    <location>
        <begin position="52"/>
        <end position="71"/>
    </location>
</feature>
<dbReference type="PANTHER" id="PTHR30474:SF2">
    <property type="entry name" value="PEPTIDOGLYCAN GLYCOSYLTRANSFERASE FTSW-RELATED"/>
    <property type="match status" value="1"/>
</dbReference>
<evidence type="ECO:0000256" key="10">
    <source>
        <dbReference type="ARBA" id="ARBA00033270"/>
    </source>
</evidence>
<evidence type="ECO:0000313" key="18">
    <source>
        <dbReference type="Proteomes" id="UP001499951"/>
    </source>
</evidence>
<keyword evidence="3" id="KW-0808">Transferase</keyword>
<accession>A0ABN1EHS0</accession>
<evidence type="ECO:0000256" key="1">
    <source>
        <dbReference type="ARBA" id="ARBA00004141"/>
    </source>
</evidence>
<dbReference type="EC" id="2.4.99.28" evidence="14"/>
<feature type="transmembrane region" description="Helical" evidence="16">
    <location>
        <begin position="21"/>
        <end position="40"/>
    </location>
</feature>
<dbReference type="PANTHER" id="PTHR30474">
    <property type="entry name" value="CELL CYCLE PROTEIN"/>
    <property type="match status" value="1"/>
</dbReference>
<evidence type="ECO:0000256" key="12">
    <source>
        <dbReference type="ARBA" id="ARBA00041185"/>
    </source>
</evidence>
<evidence type="ECO:0000313" key="17">
    <source>
        <dbReference type="EMBL" id="GAA0566195.1"/>
    </source>
</evidence>
<dbReference type="Proteomes" id="UP001499951">
    <property type="component" value="Unassembled WGS sequence"/>
</dbReference>
<comment type="similarity">
    <text evidence="11">Belongs to the SEDS family. FtsW subfamily.</text>
</comment>
<name>A0ABN1EHS0_9PROT</name>
<sequence>MNRASRNFLSDWWWTVDRASAITVLLLIGIGLMLAVAASPAASGGPMTEGNFYFALKQGIFAAIAIAILFGTSLLKPDDVRRLATVVYALAVLGSILVLFVGTRTLGAKRWLDLGVFTLQPSEFLKPAFAVLAAAILANTQTTRLSKPVQVLLLLAPAVGVLMLQPDVGQTFLLVLLCVAMLYFAGLSYKWMGIMGGGAAALAGIAIWKFQHVQHRVLQFFHPTEKGLQVDRSLQAFQHGGVLGVGPGAGTVKYRLPDVHSDFIYAVAGEEFGLIVCGAIVILFCFLTVRLMLKAANARETFLQLAAAGLATVLALQAFINMAVAMNMMPAKGMTLPFISAGGSSLFAVALTMGFILALGRQRPQVELREGFGKGVRP</sequence>
<comment type="caution">
    <text evidence="17">The sequence shown here is derived from an EMBL/GenBank/DDBJ whole genome shotgun (WGS) entry which is preliminary data.</text>
</comment>
<evidence type="ECO:0000256" key="14">
    <source>
        <dbReference type="ARBA" id="ARBA00044770"/>
    </source>
</evidence>
<evidence type="ECO:0000256" key="11">
    <source>
        <dbReference type="ARBA" id="ARBA00038053"/>
    </source>
</evidence>
<evidence type="ECO:0000256" key="15">
    <source>
        <dbReference type="ARBA" id="ARBA00049902"/>
    </source>
</evidence>
<keyword evidence="6" id="KW-0573">Peptidoglycan synthesis</keyword>
<feature type="transmembrane region" description="Helical" evidence="16">
    <location>
        <begin position="338"/>
        <end position="359"/>
    </location>
</feature>
<feature type="transmembrane region" description="Helical" evidence="16">
    <location>
        <begin position="83"/>
        <end position="104"/>
    </location>
</feature>
<dbReference type="InterPro" id="IPR001182">
    <property type="entry name" value="FtsW/RodA"/>
</dbReference>
<feature type="transmembrane region" description="Helical" evidence="16">
    <location>
        <begin position="171"/>
        <end position="187"/>
    </location>
</feature>
<feature type="transmembrane region" description="Helical" evidence="16">
    <location>
        <begin position="305"/>
        <end position="326"/>
    </location>
</feature>
<evidence type="ECO:0000256" key="7">
    <source>
        <dbReference type="ARBA" id="ARBA00022989"/>
    </source>
</evidence>
<evidence type="ECO:0000256" key="3">
    <source>
        <dbReference type="ARBA" id="ARBA00022679"/>
    </source>
</evidence>
<dbReference type="Pfam" id="PF01098">
    <property type="entry name" value="FTSW_RODA_SPOVE"/>
    <property type="match status" value="1"/>
</dbReference>
<evidence type="ECO:0000256" key="8">
    <source>
        <dbReference type="ARBA" id="ARBA00023136"/>
    </source>
</evidence>
<evidence type="ECO:0000256" key="16">
    <source>
        <dbReference type="SAM" id="Phobius"/>
    </source>
</evidence>
<organism evidence="17 18">
    <name type="scientific">Rhizomicrobium electricum</name>
    <dbReference type="NCBI Taxonomy" id="480070"/>
    <lineage>
        <taxon>Bacteria</taxon>
        <taxon>Pseudomonadati</taxon>
        <taxon>Pseudomonadota</taxon>
        <taxon>Alphaproteobacteria</taxon>
        <taxon>Micropepsales</taxon>
        <taxon>Micropepsaceae</taxon>
        <taxon>Rhizomicrobium</taxon>
    </lineage>
</organism>